<evidence type="ECO:0000313" key="4">
    <source>
        <dbReference type="Proteomes" id="UP000031443"/>
    </source>
</evidence>
<protein>
    <submittedName>
        <fullName evidence="3">Exocyst complex component 3-like protein 2</fullName>
    </submittedName>
</protein>
<dbReference type="GO" id="GO:0000145">
    <property type="term" value="C:exocyst"/>
    <property type="evidence" value="ECO:0007669"/>
    <property type="project" value="InterPro"/>
</dbReference>
<dbReference type="Gene3D" id="1.10.357.70">
    <property type="entry name" value="Exocyst complex component Sec6, C-terminal domain"/>
    <property type="match status" value="1"/>
</dbReference>
<dbReference type="Proteomes" id="UP000031443">
    <property type="component" value="Unassembled WGS sequence"/>
</dbReference>
<evidence type="ECO:0000256" key="2">
    <source>
        <dbReference type="SAM" id="MobiDB-lite"/>
    </source>
</evidence>
<feature type="region of interest" description="Disordered" evidence="2">
    <location>
        <begin position="89"/>
        <end position="122"/>
    </location>
</feature>
<accession>M7BLL1</accession>
<proteinExistence type="inferred from homology"/>
<dbReference type="PANTHER" id="PTHR21292">
    <property type="entry name" value="EXOCYST COMPLEX COMPONENT SEC6-RELATED"/>
    <property type="match status" value="1"/>
</dbReference>
<dbReference type="AlphaFoldDB" id="M7BLL1"/>
<dbReference type="Pfam" id="PF06046">
    <property type="entry name" value="Sec6"/>
    <property type="match status" value="1"/>
</dbReference>
<dbReference type="InterPro" id="IPR010326">
    <property type="entry name" value="EXOC3/Sec6"/>
</dbReference>
<reference evidence="4" key="1">
    <citation type="journal article" date="2013" name="Nat. Genet.">
        <title>The draft genomes of soft-shell turtle and green sea turtle yield insights into the development and evolution of the turtle-specific body plan.</title>
        <authorList>
            <person name="Wang Z."/>
            <person name="Pascual-Anaya J."/>
            <person name="Zadissa A."/>
            <person name="Li W."/>
            <person name="Niimura Y."/>
            <person name="Huang Z."/>
            <person name="Li C."/>
            <person name="White S."/>
            <person name="Xiong Z."/>
            <person name="Fang D."/>
            <person name="Wang B."/>
            <person name="Ming Y."/>
            <person name="Chen Y."/>
            <person name="Zheng Y."/>
            <person name="Kuraku S."/>
            <person name="Pignatelli M."/>
            <person name="Herrero J."/>
            <person name="Beal K."/>
            <person name="Nozawa M."/>
            <person name="Li Q."/>
            <person name="Wang J."/>
            <person name="Zhang H."/>
            <person name="Yu L."/>
            <person name="Shigenobu S."/>
            <person name="Wang J."/>
            <person name="Liu J."/>
            <person name="Flicek P."/>
            <person name="Searle S."/>
            <person name="Wang J."/>
            <person name="Kuratani S."/>
            <person name="Yin Y."/>
            <person name="Aken B."/>
            <person name="Zhang G."/>
            <person name="Irie N."/>
        </authorList>
    </citation>
    <scope>NUCLEOTIDE SEQUENCE [LARGE SCALE GENOMIC DNA]</scope>
</reference>
<dbReference type="GO" id="GO:0051601">
    <property type="term" value="P:exocyst localization"/>
    <property type="evidence" value="ECO:0007669"/>
    <property type="project" value="TreeGrafter"/>
</dbReference>
<evidence type="ECO:0000256" key="1">
    <source>
        <dbReference type="ARBA" id="ARBA00009447"/>
    </source>
</evidence>
<dbReference type="InterPro" id="IPR042532">
    <property type="entry name" value="EXOC3/Sec6_C"/>
</dbReference>
<feature type="compositionally biased region" description="Basic and acidic residues" evidence="2">
    <location>
        <begin position="107"/>
        <end position="116"/>
    </location>
</feature>
<dbReference type="GO" id="GO:0000149">
    <property type="term" value="F:SNARE binding"/>
    <property type="evidence" value="ECO:0007669"/>
    <property type="project" value="TreeGrafter"/>
</dbReference>
<feature type="region of interest" description="Disordered" evidence="2">
    <location>
        <begin position="34"/>
        <end position="56"/>
    </location>
</feature>
<keyword evidence="4" id="KW-1185">Reference proteome</keyword>
<dbReference type="GO" id="GO:0006887">
    <property type="term" value="P:exocytosis"/>
    <property type="evidence" value="ECO:0007669"/>
    <property type="project" value="InterPro"/>
</dbReference>
<comment type="similarity">
    <text evidence="1">Belongs to the SEC6 family.</text>
</comment>
<feature type="region of interest" description="Disordered" evidence="2">
    <location>
        <begin position="585"/>
        <end position="622"/>
    </location>
</feature>
<dbReference type="STRING" id="8469.M7BLL1"/>
<evidence type="ECO:0000313" key="3">
    <source>
        <dbReference type="EMBL" id="EMP32888.1"/>
    </source>
</evidence>
<sequence>MEPAQITAAVMSIVNTSRIILQYVQNQNLQKQARRQQQCGDKSDEDMDTDFSQSTGPGNLDILVAMGKHMALAGSMRKVKHAFCRFPGGRKLQGPSSGENASMLPKEAQKEREKQKSNRRQRVKDMAVKLLKNLSFLKEETEEKPVDKESGGRQYLSDQAVCELIDQAKFLEACNHIYDLEQSEHKSEIKIDLLYKKVAERMWSVVQEAISGSDSMLLEPLKSVGESLKWEKEKEKEWFDSVKDMESVSTWSPKYWNKDLEKLLMECMATQIPSFVSASNTDESALKDHLSQLETTIFPNLRCKRDVFKEAGLLTTYTKCCNACLSSYLSTLTDGDMSFSKCLLIYEWGFNMYRSEKLLMPCWTPQQMLLADAYVPKWNFSNVEEKLLTVIQDLHDYVDLTNVLIIAAWHKLTYIYHASADTDAKVKGFIDSTEEQSRELLLQAITSKVKVALKGHFRKGHSDFDRFLDCLRSSFSRFEMKNTETYETLIQTVHHNIITEYVQALLTASGKSSSAKRRKIANKIEADHRAMQTLFEECFGPRTASLDDPIEGILEFILLTDIEAMKIQLVILVHKFPDIRSLAETAPLDTSEEPKSHGPAMNSEEEKMDKEAEEEYGGQMTRGSSCTVQNEFCYVQHRYRAADIAAFKVSPSTPTEHLSQIKRRKKRTGDDTFQDVLQASAAFDRAHRAWRMTTAESLEKERVERRKAQGVLETCPVYWCNPYDNTASDIEVKLKTIH</sequence>
<gene>
    <name evidence="3" type="ORF">UY3_09972</name>
</gene>
<name>M7BLL1_CHEMY</name>
<organism evidence="3 4">
    <name type="scientific">Chelonia mydas</name>
    <name type="common">Green sea-turtle</name>
    <name type="synonym">Chelonia agassizi</name>
    <dbReference type="NCBI Taxonomy" id="8469"/>
    <lineage>
        <taxon>Eukaryota</taxon>
        <taxon>Metazoa</taxon>
        <taxon>Chordata</taxon>
        <taxon>Craniata</taxon>
        <taxon>Vertebrata</taxon>
        <taxon>Euteleostomi</taxon>
        <taxon>Archelosauria</taxon>
        <taxon>Testudinata</taxon>
        <taxon>Testudines</taxon>
        <taxon>Cryptodira</taxon>
        <taxon>Durocryptodira</taxon>
        <taxon>Americhelydia</taxon>
        <taxon>Chelonioidea</taxon>
        <taxon>Cheloniidae</taxon>
        <taxon>Chelonia</taxon>
    </lineage>
</organism>
<dbReference type="PANTHER" id="PTHR21292:SF12">
    <property type="entry name" value="EXOCYST COMPLEX COMPONENT 3-LIKE PROTEIN"/>
    <property type="match status" value="1"/>
</dbReference>
<dbReference type="EMBL" id="KB538352">
    <property type="protein sequence ID" value="EMP32888.1"/>
    <property type="molecule type" value="Genomic_DNA"/>
</dbReference>